<evidence type="ECO:0000256" key="1">
    <source>
        <dbReference type="SAM" id="MobiDB-lite"/>
    </source>
</evidence>
<dbReference type="EMBL" id="GBRH01192493">
    <property type="protein sequence ID" value="JAE05403.1"/>
    <property type="molecule type" value="Transcribed_RNA"/>
</dbReference>
<evidence type="ECO:0000313" key="2">
    <source>
        <dbReference type="EMBL" id="JAE05403.1"/>
    </source>
</evidence>
<name>A0A0A9FAV2_ARUDO</name>
<feature type="compositionally biased region" description="Polar residues" evidence="1">
    <location>
        <begin position="10"/>
        <end position="21"/>
    </location>
</feature>
<organism evidence="2">
    <name type="scientific">Arundo donax</name>
    <name type="common">Giant reed</name>
    <name type="synonym">Donax arundinaceus</name>
    <dbReference type="NCBI Taxonomy" id="35708"/>
    <lineage>
        <taxon>Eukaryota</taxon>
        <taxon>Viridiplantae</taxon>
        <taxon>Streptophyta</taxon>
        <taxon>Embryophyta</taxon>
        <taxon>Tracheophyta</taxon>
        <taxon>Spermatophyta</taxon>
        <taxon>Magnoliopsida</taxon>
        <taxon>Liliopsida</taxon>
        <taxon>Poales</taxon>
        <taxon>Poaceae</taxon>
        <taxon>PACMAD clade</taxon>
        <taxon>Arundinoideae</taxon>
        <taxon>Arundineae</taxon>
        <taxon>Arundo</taxon>
    </lineage>
</organism>
<feature type="region of interest" description="Disordered" evidence="1">
    <location>
        <begin position="1"/>
        <end position="23"/>
    </location>
</feature>
<reference evidence="2" key="2">
    <citation type="journal article" date="2015" name="Data Brief">
        <title>Shoot transcriptome of the giant reed, Arundo donax.</title>
        <authorList>
            <person name="Barrero R.A."/>
            <person name="Guerrero F.D."/>
            <person name="Moolhuijzen P."/>
            <person name="Goolsby J.A."/>
            <person name="Tidwell J."/>
            <person name="Bellgard S.E."/>
            <person name="Bellgard M.I."/>
        </authorList>
    </citation>
    <scope>NUCLEOTIDE SEQUENCE</scope>
    <source>
        <tissue evidence="2">Shoot tissue taken approximately 20 cm above the soil surface</tissue>
    </source>
</reference>
<reference evidence="2" key="1">
    <citation type="submission" date="2014-09" db="EMBL/GenBank/DDBJ databases">
        <authorList>
            <person name="Magalhaes I.L.F."/>
            <person name="Oliveira U."/>
            <person name="Santos F.R."/>
            <person name="Vidigal T.H.D.A."/>
            <person name="Brescovit A.D."/>
            <person name="Santos A.J."/>
        </authorList>
    </citation>
    <scope>NUCLEOTIDE SEQUENCE</scope>
    <source>
        <tissue evidence="2">Shoot tissue taken approximately 20 cm above the soil surface</tissue>
    </source>
</reference>
<dbReference type="AlphaFoldDB" id="A0A0A9FAV2"/>
<protein>
    <submittedName>
        <fullName evidence="2">Methylcrotonoyl-CoA carboxylase subunit alpha</fullName>
    </submittedName>
</protein>
<sequence length="34" mass="3919">MMLQLPVERSAQNPQNQQDLELSSYPCPLHHGWA</sequence>
<accession>A0A0A9FAV2</accession>
<proteinExistence type="predicted"/>